<dbReference type="AlphaFoldDB" id="A0A126Q0W6"/>
<evidence type="ECO:0000313" key="3">
    <source>
        <dbReference type="Proteomes" id="UP000063991"/>
    </source>
</evidence>
<reference evidence="2 3" key="1">
    <citation type="submission" date="2015-12" db="EMBL/GenBank/DDBJ databases">
        <authorList>
            <person name="Shamseldin A."/>
            <person name="Moawad H."/>
            <person name="Abd El-Rahim W.M."/>
            <person name="Sadowsky M.J."/>
        </authorList>
    </citation>
    <scope>NUCLEOTIDE SEQUENCE [LARGE SCALE GENOMIC DNA]</scope>
    <source>
        <strain evidence="2 3">D7</strain>
    </source>
</reference>
<dbReference type="PROSITE" id="PS51819">
    <property type="entry name" value="VOC"/>
    <property type="match status" value="1"/>
</dbReference>
<evidence type="ECO:0000259" key="1">
    <source>
        <dbReference type="PROSITE" id="PS51819"/>
    </source>
</evidence>
<dbReference type="InterPro" id="IPR004360">
    <property type="entry name" value="Glyas_Fos-R_dOase_dom"/>
</dbReference>
<dbReference type="RefSeq" id="WP_061095340.1">
    <property type="nucleotide sequence ID" value="NZ_CP014323.1"/>
</dbReference>
<dbReference type="OrthoDB" id="9798430at2"/>
<protein>
    <submittedName>
        <fullName evidence="2">Glyoxalase</fullName>
    </submittedName>
</protein>
<sequence>MVKFGYTIIYVSDVDQAISFFERAFGMERKFVTEEGDYGEINTGETTLAFASHEHGSTNFVGGYINGSETEKPLGIEIALVTSDVNEIHSAAIENGAKELKSPEKKPWGQTISYVRCPSGVLLELCTPVSGPEL</sequence>
<proteinExistence type="predicted"/>
<feature type="domain" description="VOC" evidence="1">
    <location>
        <begin position="3"/>
        <end position="128"/>
    </location>
</feature>
<dbReference type="Pfam" id="PF00903">
    <property type="entry name" value="Glyoxalase"/>
    <property type="match status" value="1"/>
</dbReference>
<name>A0A126Q0W6_ALTMA</name>
<dbReference type="Gene3D" id="3.10.180.10">
    <property type="entry name" value="2,3-Dihydroxybiphenyl 1,2-Dioxygenase, domain 1"/>
    <property type="match status" value="1"/>
</dbReference>
<evidence type="ECO:0000313" key="2">
    <source>
        <dbReference type="EMBL" id="AMJ98892.1"/>
    </source>
</evidence>
<gene>
    <name evidence="2" type="ORF">AVL55_12365</name>
</gene>
<dbReference type="InterPro" id="IPR029068">
    <property type="entry name" value="Glyas_Bleomycin-R_OHBP_Dase"/>
</dbReference>
<dbReference type="InterPro" id="IPR037523">
    <property type="entry name" value="VOC_core"/>
</dbReference>
<organism evidence="2 3">
    <name type="scientific">Alteromonas macleodii</name>
    <name type="common">Pseudoalteromonas macleodii</name>
    <dbReference type="NCBI Taxonomy" id="28108"/>
    <lineage>
        <taxon>Bacteria</taxon>
        <taxon>Pseudomonadati</taxon>
        <taxon>Pseudomonadota</taxon>
        <taxon>Gammaproteobacteria</taxon>
        <taxon>Alteromonadales</taxon>
        <taxon>Alteromonadaceae</taxon>
        <taxon>Alteromonas/Salinimonas group</taxon>
        <taxon>Alteromonas</taxon>
    </lineage>
</organism>
<accession>A0A126Q0W6</accession>
<dbReference type="Proteomes" id="UP000063991">
    <property type="component" value="Chromosome"/>
</dbReference>
<dbReference type="SUPFAM" id="SSF54593">
    <property type="entry name" value="Glyoxalase/Bleomycin resistance protein/Dihydroxybiphenyl dioxygenase"/>
    <property type="match status" value="1"/>
</dbReference>
<dbReference type="EMBL" id="CP014323">
    <property type="protein sequence ID" value="AMJ98892.1"/>
    <property type="molecule type" value="Genomic_DNA"/>
</dbReference>